<accession>A0AC35GGD7</accession>
<evidence type="ECO:0000313" key="1">
    <source>
        <dbReference type="Proteomes" id="UP000887580"/>
    </source>
</evidence>
<evidence type="ECO:0000313" key="2">
    <source>
        <dbReference type="WBParaSite" id="PS1159_v2.g5117.t1"/>
    </source>
</evidence>
<organism evidence="1 2">
    <name type="scientific">Panagrolaimus sp. PS1159</name>
    <dbReference type="NCBI Taxonomy" id="55785"/>
    <lineage>
        <taxon>Eukaryota</taxon>
        <taxon>Metazoa</taxon>
        <taxon>Ecdysozoa</taxon>
        <taxon>Nematoda</taxon>
        <taxon>Chromadorea</taxon>
        <taxon>Rhabditida</taxon>
        <taxon>Tylenchina</taxon>
        <taxon>Panagrolaimomorpha</taxon>
        <taxon>Panagrolaimoidea</taxon>
        <taxon>Panagrolaimidae</taxon>
        <taxon>Panagrolaimus</taxon>
    </lineage>
</organism>
<proteinExistence type="predicted"/>
<name>A0AC35GGD7_9BILA</name>
<dbReference type="WBParaSite" id="PS1159_v2.g5117.t1">
    <property type="protein sequence ID" value="PS1159_v2.g5117.t1"/>
    <property type="gene ID" value="PS1159_v2.g5117"/>
</dbReference>
<reference evidence="2" key="1">
    <citation type="submission" date="2022-11" db="UniProtKB">
        <authorList>
            <consortium name="WormBaseParasite"/>
        </authorList>
    </citation>
    <scope>IDENTIFICATION</scope>
</reference>
<protein>
    <submittedName>
        <fullName evidence="2">Uncharacterized protein</fullName>
    </submittedName>
</protein>
<sequence length="139" mass="15687">MDSNLSSISTWPRNQTPPRIIAPPNNNNSDSTNRVIFTATLANLKQYAKKNDSPKARELIQAIQNFLSVNDINEDGIKYQSNTIRQEPHFDSMILCDSEKTAETRRIESDETNISSVLHFPTALETHINEPFEPVSSLT</sequence>
<dbReference type="Proteomes" id="UP000887580">
    <property type="component" value="Unplaced"/>
</dbReference>